<keyword evidence="4 8" id="KW-0812">Transmembrane</keyword>
<dbReference type="OrthoDB" id="6745403at2759"/>
<dbReference type="PANTHER" id="PTHR13116:SF5">
    <property type="entry name" value="ER MEMBRANE PROTEIN COMPLEX SUBUNIT 3"/>
    <property type="match status" value="1"/>
</dbReference>
<evidence type="ECO:0000256" key="7">
    <source>
        <dbReference type="PIRNR" id="PIRNR010045"/>
    </source>
</evidence>
<comment type="subcellular location">
    <subcellularLocation>
        <location evidence="1">Membrane</location>
        <topology evidence="1">Multi-pass membrane protein</topology>
    </subcellularLocation>
</comment>
<evidence type="ECO:0000256" key="5">
    <source>
        <dbReference type="ARBA" id="ARBA00022989"/>
    </source>
</evidence>
<evidence type="ECO:0000256" key="4">
    <source>
        <dbReference type="ARBA" id="ARBA00022692"/>
    </source>
</evidence>
<feature type="transmembrane region" description="Helical" evidence="8">
    <location>
        <begin position="12"/>
        <end position="32"/>
    </location>
</feature>
<dbReference type="EMBL" id="MTYJ01000060">
    <property type="protein sequence ID" value="OQV17447.1"/>
    <property type="molecule type" value="Genomic_DNA"/>
</dbReference>
<keyword evidence="10" id="KW-1185">Reference proteome</keyword>
<dbReference type="GO" id="GO:0034975">
    <property type="term" value="P:protein folding in endoplasmic reticulum"/>
    <property type="evidence" value="ECO:0007669"/>
    <property type="project" value="TreeGrafter"/>
</dbReference>
<keyword evidence="5 8" id="KW-1133">Transmembrane helix</keyword>
<evidence type="ECO:0000256" key="1">
    <source>
        <dbReference type="ARBA" id="ARBA00004141"/>
    </source>
</evidence>
<feature type="transmembrane region" description="Helical" evidence="8">
    <location>
        <begin position="115"/>
        <end position="136"/>
    </location>
</feature>
<evidence type="ECO:0000256" key="2">
    <source>
        <dbReference type="ARBA" id="ARBA00005376"/>
    </source>
</evidence>
<evidence type="ECO:0000256" key="6">
    <source>
        <dbReference type="ARBA" id="ARBA00023136"/>
    </source>
</evidence>
<protein>
    <recommendedName>
        <fullName evidence="3 7">ER membrane protein complex subunit 3</fullName>
    </recommendedName>
</protein>
<gene>
    <name evidence="9" type="ORF">BV898_08382</name>
</gene>
<dbReference type="InterPro" id="IPR002809">
    <property type="entry name" value="EMC3/TMCO1"/>
</dbReference>
<dbReference type="AlphaFoldDB" id="A0A1W0WQL8"/>
<dbReference type="GO" id="GO:0072546">
    <property type="term" value="C:EMC complex"/>
    <property type="evidence" value="ECO:0007669"/>
    <property type="project" value="TreeGrafter"/>
</dbReference>
<sequence length="254" mass="28799">MTELLLDPNIRTWVFVPIVVITFFIGIIRHYVSILLSSQKKVEVQQIKDTQALLRSRLLRENGKYIPKSAFLMRKHYFNDKEAGVLKLAQDRAAPAAANPMQDPNTLQDMLKGNLVNVLPMIAVGGWINWIFSGFVTTKVPFPLTWRFKDMLQRGINLPSLDPSWVSSASWYFLNVFGLRQIYSLVLGADNAADQTKFMEDQVSVSGAPTDPRAAFKSEWEALELFEHQYALKGIEEALLLADKPALKSRKKNT</sequence>
<evidence type="ECO:0000313" key="9">
    <source>
        <dbReference type="EMBL" id="OQV17447.1"/>
    </source>
</evidence>
<evidence type="ECO:0000313" key="10">
    <source>
        <dbReference type="Proteomes" id="UP000192578"/>
    </source>
</evidence>
<dbReference type="Proteomes" id="UP000192578">
    <property type="component" value="Unassembled WGS sequence"/>
</dbReference>
<organism evidence="9 10">
    <name type="scientific">Hypsibius exemplaris</name>
    <name type="common">Freshwater tardigrade</name>
    <dbReference type="NCBI Taxonomy" id="2072580"/>
    <lineage>
        <taxon>Eukaryota</taxon>
        <taxon>Metazoa</taxon>
        <taxon>Ecdysozoa</taxon>
        <taxon>Tardigrada</taxon>
        <taxon>Eutardigrada</taxon>
        <taxon>Parachela</taxon>
        <taxon>Hypsibioidea</taxon>
        <taxon>Hypsibiidae</taxon>
        <taxon>Hypsibius</taxon>
    </lineage>
</organism>
<proteinExistence type="inferred from homology"/>
<evidence type="ECO:0000256" key="3">
    <source>
        <dbReference type="ARBA" id="ARBA00020822"/>
    </source>
</evidence>
<dbReference type="PIRSF" id="PIRSF010045">
    <property type="entry name" value="DUF850_TM_euk"/>
    <property type="match status" value="1"/>
</dbReference>
<comment type="caution">
    <text evidence="9">The sequence shown here is derived from an EMBL/GenBank/DDBJ whole genome shotgun (WGS) entry which is preliminary data.</text>
</comment>
<dbReference type="SMART" id="SM01415">
    <property type="entry name" value="DUF106"/>
    <property type="match status" value="1"/>
</dbReference>
<keyword evidence="6 8" id="KW-0472">Membrane</keyword>
<reference evidence="10" key="1">
    <citation type="submission" date="2017-01" db="EMBL/GenBank/DDBJ databases">
        <title>Comparative genomics of anhydrobiosis in the tardigrade Hypsibius dujardini.</title>
        <authorList>
            <person name="Yoshida Y."/>
            <person name="Koutsovoulos G."/>
            <person name="Laetsch D."/>
            <person name="Stevens L."/>
            <person name="Kumar S."/>
            <person name="Horikawa D."/>
            <person name="Ishino K."/>
            <person name="Komine S."/>
            <person name="Tomita M."/>
            <person name="Blaxter M."/>
            <person name="Arakawa K."/>
        </authorList>
    </citation>
    <scope>NUCLEOTIDE SEQUENCE [LARGE SCALE GENOMIC DNA]</scope>
    <source>
        <strain evidence="10">Z151</strain>
    </source>
</reference>
<dbReference type="PANTHER" id="PTHR13116">
    <property type="entry name" value="ER MEMBRANE PROTEIN COMPLEX SUBUNIT 3"/>
    <property type="match status" value="1"/>
</dbReference>
<comment type="similarity">
    <text evidence="2 7">Belongs to the EMC3 family.</text>
</comment>
<evidence type="ECO:0000256" key="8">
    <source>
        <dbReference type="SAM" id="Phobius"/>
    </source>
</evidence>
<dbReference type="InterPro" id="IPR008568">
    <property type="entry name" value="EMC3"/>
</dbReference>
<accession>A0A1W0WQL8</accession>
<dbReference type="Pfam" id="PF01956">
    <property type="entry name" value="EMC3_TMCO1"/>
    <property type="match status" value="1"/>
</dbReference>
<name>A0A1W0WQL8_HYPEX</name>